<proteinExistence type="predicted"/>
<keyword evidence="2" id="KW-1185">Reference proteome</keyword>
<dbReference type="EMBL" id="CAMGYJ010000007">
    <property type="protein sequence ID" value="CAI0441476.1"/>
    <property type="molecule type" value="Genomic_DNA"/>
</dbReference>
<reference evidence="1" key="1">
    <citation type="submission" date="2022-08" db="EMBL/GenBank/DDBJ databases">
        <authorList>
            <person name="Gutierrez-Valencia J."/>
        </authorList>
    </citation>
    <scope>NUCLEOTIDE SEQUENCE</scope>
</reference>
<accession>A0AAV0M6J6</accession>
<evidence type="ECO:0000313" key="1">
    <source>
        <dbReference type="EMBL" id="CAI0441476.1"/>
    </source>
</evidence>
<evidence type="ECO:0008006" key="3">
    <source>
        <dbReference type="Google" id="ProtNLM"/>
    </source>
</evidence>
<comment type="caution">
    <text evidence="1">The sequence shown here is derived from an EMBL/GenBank/DDBJ whole genome shotgun (WGS) entry which is preliminary data.</text>
</comment>
<name>A0AAV0M6J6_9ROSI</name>
<organism evidence="1 2">
    <name type="scientific">Linum tenue</name>
    <dbReference type="NCBI Taxonomy" id="586396"/>
    <lineage>
        <taxon>Eukaryota</taxon>
        <taxon>Viridiplantae</taxon>
        <taxon>Streptophyta</taxon>
        <taxon>Embryophyta</taxon>
        <taxon>Tracheophyta</taxon>
        <taxon>Spermatophyta</taxon>
        <taxon>Magnoliopsida</taxon>
        <taxon>eudicotyledons</taxon>
        <taxon>Gunneridae</taxon>
        <taxon>Pentapetalae</taxon>
        <taxon>rosids</taxon>
        <taxon>fabids</taxon>
        <taxon>Malpighiales</taxon>
        <taxon>Linaceae</taxon>
        <taxon>Linum</taxon>
    </lineage>
</organism>
<dbReference type="AlphaFoldDB" id="A0AAV0M6J6"/>
<evidence type="ECO:0000313" key="2">
    <source>
        <dbReference type="Proteomes" id="UP001154282"/>
    </source>
</evidence>
<gene>
    <name evidence="1" type="ORF">LITE_LOCUS26888</name>
</gene>
<protein>
    <recommendedName>
        <fullName evidence="3">Cytochrome c oxidase subunit 1</fullName>
    </recommendedName>
</protein>
<sequence>MIMAAELGFVSTRSWRSFGIVIIRVRTGGMRFIWLYNIPSTSSMMLDIIHISHLS</sequence>
<dbReference type="Proteomes" id="UP001154282">
    <property type="component" value="Unassembled WGS sequence"/>
</dbReference>